<dbReference type="RefSeq" id="XP_033686498.1">
    <property type="nucleotide sequence ID" value="XM_033821543.1"/>
</dbReference>
<keyword evidence="4" id="KW-1185">Reference proteome</keyword>
<sequence length="527" mass="58117">MPVPKPRRDDRVEYVVVRRTNVDGEEVADFDSASDPTPTVKALLDRPDLRRQPQSAPTDSEFDADDDDDDDDYPSPTEGPSPILVTITQQPQAQATGGALADNDPTETVVVSISPPPRPPPPHHKGGISQTTEHLLIAAGSIGATIIVVMIILAVYTMRKRGLTLAEAVKHGKYHVTRRGAPPPPPKKLQSNWDQKQDYVDSGYGSMRNDAVTAPQAAASLGRSGSNSSQRPLMALERSDSFNRPSTATSQVPPTQPKSFLLESPPPPRRNNSHRRDDSATPSSPVLPVQDVRRSASTRNTRSIEDDASELRYPDPPQERALSPLPPPPTFKQFLFNRPSISGRPGFGGGMVSRFSWTNSNAPQTPHDPQRDTNSHQLGRDSFMTQRSSVPRFRTIDSWVNQQTNRLEEQKLKEQFRLTQTSTVYSGDDDRDDIPTVPELPKNMDELREMSPPNSAKLAPKPPITPPTPPSGGLPGKNIKHERHDTRTTVETAPIFRQHPGTEVRFSRRSAVPSEILDRGRNPDMLA</sequence>
<feature type="region of interest" description="Disordered" evidence="1">
    <location>
        <begin position="240"/>
        <end position="378"/>
    </location>
</feature>
<dbReference type="OrthoDB" id="5411141at2759"/>
<evidence type="ECO:0000313" key="4">
    <source>
        <dbReference type="Proteomes" id="UP000800094"/>
    </source>
</evidence>
<feature type="compositionally biased region" description="Polar residues" evidence="1">
    <location>
        <begin position="355"/>
        <end position="364"/>
    </location>
</feature>
<accession>A0A6A6ILM2</accession>
<organism evidence="3 4">
    <name type="scientific">Trematosphaeria pertusa</name>
    <dbReference type="NCBI Taxonomy" id="390896"/>
    <lineage>
        <taxon>Eukaryota</taxon>
        <taxon>Fungi</taxon>
        <taxon>Dikarya</taxon>
        <taxon>Ascomycota</taxon>
        <taxon>Pezizomycotina</taxon>
        <taxon>Dothideomycetes</taxon>
        <taxon>Pleosporomycetidae</taxon>
        <taxon>Pleosporales</taxon>
        <taxon>Massarineae</taxon>
        <taxon>Trematosphaeriaceae</taxon>
        <taxon>Trematosphaeria</taxon>
    </lineage>
</organism>
<name>A0A6A6ILM2_9PLEO</name>
<feature type="region of interest" description="Disordered" evidence="1">
    <location>
        <begin position="27"/>
        <end position="83"/>
    </location>
</feature>
<dbReference type="GeneID" id="54574873"/>
<dbReference type="Proteomes" id="UP000800094">
    <property type="component" value="Unassembled WGS sequence"/>
</dbReference>
<keyword evidence="2" id="KW-1133">Transmembrane helix</keyword>
<reference evidence="3" key="1">
    <citation type="journal article" date="2020" name="Stud. Mycol.">
        <title>101 Dothideomycetes genomes: a test case for predicting lifestyles and emergence of pathogens.</title>
        <authorList>
            <person name="Haridas S."/>
            <person name="Albert R."/>
            <person name="Binder M."/>
            <person name="Bloem J."/>
            <person name="Labutti K."/>
            <person name="Salamov A."/>
            <person name="Andreopoulos B."/>
            <person name="Baker S."/>
            <person name="Barry K."/>
            <person name="Bills G."/>
            <person name="Bluhm B."/>
            <person name="Cannon C."/>
            <person name="Castanera R."/>
            <person name="Culley D."/>
            <person name="Daum C."/>
            <person name="Ezra D."/>
            <person name="Gonzalez J."/>
            <person name="Henrissat B."/>
            <person name="Kuo A."/>
            <person name="Liang C."/>
            <person name="Lipzen A."/>
            <person name="Lutzoni F."/>
            <person name="Magnuson J."/>
            <person name="Mondo S."/>
            <person name="Nolan M."/>
            <person name="Ohm R."/>
            <person name="Pangilinan J."/>
            <person name="Park H.-J."/>
            <person name="Ramirez L."/>
            <person name="Alfaro M."/>
            <person name="Sun H."/>
            <person name="Tritt A."/>
            <person name="Yoshinaga Y."/>
            <person name="Zwiers L.-H."/>
            <person name="Turgeon B."/>
            <person name="Goodwin S."/>
            <person name="Spatafora J."/>
            <person name="Crous P."/>
            <person name="Grigoriev I."/>
        </authorList>
    </citation>
    <scope>NUCLEOTIDE SEQUENCE</scope>
    <source>
        <strain evidence="3">CBS 122368</strain>
    </source>
</reference>
<evidence type="ECO:0000256" key="2">
    <source>
        <dbReference type="SAM" id="Phobius"/>
    </source>
</evidence>
<proteinExistence type="predicted"/>
<feature type="region of interest" description="Disordered" evidence="1">
    <location>
        <begin position="109"/>
        <end position="128"/>
    </location>
</feature>
<keyword evidence="2" id="KW-0812">Transmembrane</keyword>
<evidence type="ECO:0000256" key="1">
    <source>
        <dbReference type="SAM" id="MobiDB-lite"/>
    </source>
</evidence>
<feature type="compositionally biased region" description="Pro residues" evidence="1">
    <location>
        <begin position="460"/>
        <end position="472"/>
    </location>
</feature>
<dbReference type="AlphaFoldDB" id="A0A6A6ILM2"/>
<gene>
    <name evidence="3" type="ORF">BU26DRAFT_284210</name>
</gene>
<evidence type="ECO:0000313" key="3">
    <source>
        <dbReference type="EMBL" id="KAF2251494.1"/>
    </source>
</evidence>
<feature type="transmembrane region" description="Helical" evidence="2">
    <location>
        <begin position="135"/>
        <end position="156"/>
    </location>
</feature>
<feature type="compositionally biased region" description="Acidic residues" evidence="1">
    <location>
        <begin position="60"/>
        <end position="73"/>
    </location>
</feature>
<protein>
    <submittedName>
        <fullName evidence="3">Uncharacterized protein</fullName>
    </submittedName>
</protein>
<feature type="compositionally biased region" description="Polar residues" evidence="1">
    <location>
        <begin position="242"/>
        <end position="253"/>
    </location>
</feature>
<feature type="compositionally biased region" description="Basic and acidic residues" evidence="1">
    <location>
        <begin position="302"/>
        <end position="313"/>
    </location>
</feature>
<keyword evidence="2" id="KW-0472">Membrane</keyword>
<feature type="region of interest" description="Disordered" evidence="1">
    <location>
        <begin position="423"/>
        <end position="527"/>
    </location>
</feature>
<feature type="compositionally biased region" description="Basic and acidic residues" evidence="1">
    <location>
        <begin position="516"/>
        <end position="527"/>
    </location>
</feature>
<dbReference type="EMBL" id="ML987193">
    <property type="protein sequence ID" value="KAF2251494.1"/>
    <property type="molecule type" value="Genomic_DNA"/>
</dbReference>
<feature type="region of interest" description="Disordered" evidence="1">
    <location>
        <begin position="175"/>
        <end position="208"/>
    </location>
</feature>